<dbReference type="EMBL" id="HG805959">
    <property type="protein sequence ID" value="CDW55508.1"/>
    <property type="molecule type" value="Genomic_DNA"/>
</dbReference>
<accession>A0A077Z784</accession>
<protein>
    <submittedName>
        <fullName evidence="1">Uncharacterized protein</fullName>
    </submittedName>
</protein>
<gene>
    <name evidence="1" type="ORF">TTRE_0000378001</name>
</gene>
<organism evidence="1 2">
    <name type="scientific">Trichuris trichiura</name>
    <name type="common">Whipworm</name>
    <name type="synonym">Trichocephalus trichiurus</name>
    <dbReference type="NCBI Taxonomy" id="36087"/>
    <lineage>
        <taxon>Eukaryota</taxon>
        <taxon>Metazoa</taxon>
        <taxon>Ecdysozoa</taxon>
        <taxon>Nematoda</taxon>
        <taxon>Enoplea</taxon>
        <taxon>Dorylaimia</taxon>
        <taxon>Trichinellida</taxon>
        <taxon>Trichuridae</taxon>
        <taxon>Trichuris</taxon>
    </lineage>
</organism>
<proteinExistence type="predicted"/>
<dbReference type="AlphaFoldDB" id="A0A077Z784"/>
<keyword evidence="2" id="KW-1185">Reference proteome</keyword>
<sequence length="83" mass="9144">MIQDMVAAASSRVRQQLMPSRNDYLLRGDQVQHTDPEASIKLCTSLKNFAPPEMTYGLVGKTVEFDLPCQVFAPFNPLPGGFG</sequence>
<reference evidence="1" key="2">
    <citation type="submission" date="2014-03" db="EMBL/GenBank/DDBJ databases">
        <title>The whipworm genome and dual-species transcriptomics of an intimate host-pathogen interaction.</title>
        <authorList>
            <person name="Foth B.J."/>
            <person name="Tsai I.J."/>
            <person name="Reid A.J."/>
            <person name="Bancroft A.J."/>
            <person name="Nichol S."/>
            <person name="Tracey A."/>
            <person name="Holroyd N."/>
            <person name="Cotton J.A."/>
            <person name="Stanley E.J."/>
            <person name="Zarowiecki M."/>
            <person name="Liu J.Z."/>
            <person name="Huckvale T."/>
            <person name="Cooper P.J."/>
            <person name="Grencis R.K."/>
            <person name="Berriman M."/>
        </authorList>
    </citation>
    <scope>NUCLEOTIDE SEQUENCE [LARGE SCALE GENOMIC DNA]</scope>
</reference>
<evidence type="ECO:0000313" key="1">
    <source>
        <dbReference type="EMBL" id="CDW55508.1"/>
    </source>
</evidence>
<dbReference type="OrthoDB" id="10360674at2759"/>
<reference evidence="1" key="1">
    <citation type="submission" date="2014-01" db="EMBL/GenBank/DDBJ databases">
        <authorList>
            <person name="Aslett M."/>
        </authorList>
    </citation>
    <scope>NUCLEOTIDE SEQUENCE</scope>
</reference>
<evidence type="ECO:0000313" key="2">
    <source>
        <dbReference type="Proteomes" id="UP000030665"/>
    </source>
</evidence>
<dbReference type="Proteomes" id="UP000030665">
    <property type="component" value="Unassembled WGS sequence"/>
</dbReference>
<name>A0A077Z784_TRITR</name>